<keyword evidence="2" id="KW-1133">Transmembrane helix</keyword>
<feature type="transmembrane region" description="Helical" evidence="2">
    <location>
        <begin position="237"/>
        <end position="261"/>
    </location>
</feature>
<dbReference type="EMBL" id="ML145213">
    <property type="protein sequence ID" value="TBU53479.1"/>
    <property type="molecule type" value="Genomic_DNA"/>
</dbReference>
<keyword evidence="2" id="KW-0472">Membrane</keyword>
<proteinExistence type="predicted"/>
<keyword evidence="2" id="KW-0812">Transmembrane</keyword>
<dbReference type="PANTHER" id="PTHR37487:SF3">
    <property type="entry name" value="CLEAVAGE_POLYADENYLATION SPECIFICITY FACTOR A SUBUNIT N-TERMINAL DOMAIN-CONTAINING PROTEIN"/>
    <property type="match status" value="1"/>
</dbReference>
<keyword evidence="4" id="KW-1185">Reference proteome</keyword>
<evidence type="ECO:0000313" key="4">
    <source>
        <dbReference type="Proteomes" id="UP000292082"/>
    </source>
</evidence>
<feature type="region of interest" description="Disordered" evidence="1">
    <location>
        <begin position="154"/>
        <end position="210"/>
    </location>
</feature>
<organism evidence="3 4">
    <name type="scientific">Dichomitus squalens</name>
    <dbReference type="NCBI Taxonomy" id="114155"/>
    <lineage>
        <taxon>Eukaryota</taxon>
        <taxon>Fungi</taxon>
        <taxon>Dikarya</taxon>
        <taxon>Basidiomycota</taxon>
        <taxon>Agaricomycotina</taxon>
        <taxon>Agaricomycetes</taxon>
        <taxon>Polyporales</taxon>
        <taxon>Polyporaceae</taxon>
        <taxon>Dichomitus</taxon>
    </lineage>
</organism>
<dbReference type="Proteomes" id="UP000292082">
    <property type="component" value="Unassembled WGS sequence"/>
</dbReference>
<accession>A0A4Q9PEZ3</accession>
<gene>
    <name evidence="3" type="ORF">BD310DRAFT_155759</name>
</gene>
<dbReference type="PANTHER" id="PTHR37487">
    <property type="entry name" value="CHROMOSOME 1, WHOLE GENOME SHOTGUN SEQUENCE"/>
    <property type="match status" value="1"/>
</dbReference>
<evidence type="ECO:0000256" key="2">
    <source>
        <dbReference type="SAM" id="Phobius"/>
    </source>
</evidence>
<evidence type="ECO:0008006" key="5">
    <source>
        <dbReference type="Google" id="ProtNLM"/>
    </source>
</evidence>
<name>A0A4Q9PEZ3_9APHY</name>
<feature type="compositionally biased region" description="Basic and acidic residues" evidence="1">
    <location>
        <begin position="375"/>
        <end position="405"/>
    </location>
</feature>
<reference evidence="3 4" key="1">
    <citation type="submission" date="2019-01" db="EMBL/GenBank/DDBJ databases">
        <title>Draft genome sequences of three monokaryotic isolates of the white-rot basidiomycete fungus Dichomitus squalens.</title>
        <authorList>
            <consortium name="DOE Joint Genome Institute"/>
            <person name="Lopez S.C."/>
            <person name="Andreopoulos B."/>
            <person name="Pangilinan J."/>
            <person name="Lipzen A."/>
            <person name="Riley R."/>
            <person name="Ahrendt S."/>
            <person name="Ng V."/>
            <person name="Barry K."/>
            <person name="Daum C."/>
            <person name="Grigoriev I.V."/>
            <person name="Hilden K.S."/>
            <person name="Makela M.R."/>
            <person name="de Vries R.P."/>
        </authorList>
    </citation>
    <scope>NUCLEOTIDE SEQUENCE [LARGE SCALE GENOMIC DNA]</scope>
    <source>
        <strain evidence="3 4">CBS 464.89</strain>
    </source>
</reference>
<protein>
    <recommendedName>
        <fullName evidence="5">Mid2 domain-containing protein</fullName>
    </recommendedName>
</protein>
<evidence type="ECO:0000256" key="1">
    <source>
        <dbReference type="SAM" id="MobiDB-lite"/>
    </source>
</evidence>
<dbReference type="AlphaFoldDB" id="A0A4Q9PEZ3"/>
<feature type="region of interest" description="Disordered" evidence="1">
    <location>
        <begin position="341"/>
        <end position="432"/>
    </location>
</feature>
<sequence length="432" mass="46979">MKAILPQTVHSPFPRARHGRVATYPYCSNTHIVTKVFVRIEYKIPSNRRLRRHLSKEVNFCVRLVMLFVGLPIVGAQFRMDAPNPPTQCVPSEFTWSGGIAPYVLTIAPGDSLPSTWQQYSGLTRDSFIWSTNVPAGTNVNLALKDSTGEVQNESFTVQSGSDDSCLSSAGVTTPNAPSTTTSRSSTQFWNSEATLPGTSHSGVQSRSQSDVSTVLVAGPTITVISHRGSKGNSLPAAALGGIGAGAIVFVVLVAVLIFWFRRSRKASVWGRSSKTPNSIVYHRDEDSTGQRRPISPLDQAVPTGRHTYVANRPGSSAPAMPAQDSDFIIEASQYGEDRRSSVMVELSSSGRGLDISRGEGPLHTDPVNLPPKYAELRAEAEDRRRNEAQRDRMEPPRSERDSDRGTTLPQYDTEDVMSDSTPSTAPPAYSM</sequence>
<evidence type="ECO:0000313" key="3">
    <source>
        <dbReference type="EMBL" id="TBU53479.1"/>
    </source>
</evidence>
<feature type="region of interest" description="Disordered" evidence="1">
    <location>
        <begin position="281"/>
        <end position="323"/>
    </location>
</feature>